<keyword evidence="3" id="KW-1185">Reference proteome</keyword>
<proteinExistence type="predicted"/>
<dbReference type="SUPFAM" id="SSF81383">
    <property type="entry name" value="F-box domain"/>
    <property type="match status" value="1"/>
</dbReference>
<dbReference type="OrthoDB" id="5315120at2759"/>
<evidence type="ECO:0000313" key="2">
    <source>
        <dbReference type="EMBL" id="EPS45557.1"/>
    </source>
</evidence>
<dbReference type="InterPro" id="IPR001810">
    <property type="entry name" value="F-box_dom"/>
</dbReference>
<dbReference type="Pfam" id="PF00646">
    <property type="entry name" value="F-box"/>
    <property type="match status" value="1"/>
</dbReference>
<reference evidence="3" key="2">
    <citation type="submission" date="2013-04" db="EMBL/GenBank/DDBJ databases">
        <title>Genomic mechanisms accounting for the adaptation to parasitism in nematode-trapping fungi.</title>
        <authorList>
            <person name="Ahren D.G."/>
        </authorList>
    </citation>
    <scope>NUCLEOTIDE SEQUENCE [LARGE SCALE GENOMIC DNA]</scope>
    <source>
        <strain evidence="3">CBS 200.50</strain>
    </source>
</reference>
<sequence>MATPMLDLPAELFFQISSYLSFPDLKTLSLCSKSYRKAITELPMFFQRISLHPETVSAFEAGGSLHGLAHFVRSIEFCGLKRDMKITPYESNIQTIDRCRVYTSALHLFPNLTGLEIHYMSIAHFGVNIYVAIMRGIANTTAFASLRTLAILYHKYSIPSGKSLDVRMSSYLGTFVELSPSNREFLGPERIFTDQVGERIEVGATSQSIHIPRPPNLEEVRMDVWELFGKTDPWEYYQYQINFFPFEQTTKNLKRLQLFVGMMPIQYKDFEIYRPSFEPSTACIAASWECLEQFKYSFDSVEHLELWIHYGHETAFNHWQIFRIVPGWFPNIEILGLELTQPGFISHNTETFLAHHALQEWIISFKRLRRLVVPWFDVNGYTGIYLGDILCSLVDNVRKTQDHEPDRRVPWVEEIVASMPLRYADNYWPVYQTGKIESRPDGCIINWEKQRRLDPVQESLGDHGRQCGFFILNPWLRGG</sequence>
<evidence type="ECO:0000313" key="3">
    <source>
        <dbReference type="Proteomes" id="UP000015100"/>
    </source>
</evidence>
<name>S8CD15_DACHA</name>
<reference evidence="2 3" key="1">
    <citation type="journal article" date="2013" name="PLoS Genet.">
        <title>Genomic mechanisms accounting for the adaptation to parasitism in nematode-trapping fungi.</title>
        <authorList>
            <person name="Meerupati T."/>
            <person name="Andersson K.M."/>
            <person name="Friman E."/>
            <person name="Kumar D."/>
            <person name="Tunlid A."/>
            <person name="Ahren D."/>
        </authorList>
    </citation>
    <scope>NUCLEOTIDE SEQUENCE [LARGE SCALE GENOMIC DNA]</scope>
    <source>
        <strain evidence="2 3">CBS 200.50</strain>
    </source>
</reference>
<dbReference type="InterPro" id="IPR036047">
    <property type="entry name" value="F-box-like_dom_sf"/>
</dbReference>
<gene>
    <name evidence="2" type="ORF">H072_451</name>
</gene>
<dbReference type="AlphaFoldDB" id="S8CD15"/>
<dbReference type="Proteomes" id="UP000015100">
    <property type="component" value="Unassembled WGS sequence"/>
</dbReference>
<evidence type="ECO:0000259" key="1">
    <source>
        <dbReference type="PROSITE" id="PS50181"/>
    </source>
</evidence>
<dbReference type="EMBL" id="AQGS01000013">
    <property type="protein sequence ID" value="EPS45557.1"/>
    <property type="molecule type" value="Genomic_DNA"/>
</dbReference>
<dbReference type="SMART" id="SM00256">
    <property type="entry name" value="FBOX"/>
    <property type="match status" value="1"/>
</dbReference>
<protein>
    <recommendedName>
        <fullName evidence="1">F-box domain-containing protein</fullName>
    </recommendedName>
</protein>
<dbReference type="HOGENOM" id="CLU_569883_0_0_1"/>
<feature type="domain" description="F-box" evidence="1">
    <location>
        <begin position="2"/>
        <end position="49"/>
    </location>
</feature>
<organism evidence="2 3">
    <name type="scientific">Dactylellina haptotyla (strain CBS 200.50)</name>
    <name type="common">Nematode-trapping fungus</name>
    <name type="synonym">Monacrosporium haptotylum</name>
    <dbReference type="NCBI Taxonomy" id="1284197"/>
    <lineage>
        <taxon>Eukaryota</taxon>
        <taxon>Fungi</taxon>
        <taxon>Dikarya</taxon>
        <taxon>Ascomycota</taxon>
        <taxon>Pezizomycotina</taxon>
        <taxon>Orbiliomycetes</taxon>
        <taxon>Orbiliales</taxon>
        <taxon>Orbiliaceae</taxon>
        <taxon>Dactylellina</taxon>
    </lineage>
</organism>
<comment type="caution">
    <text evidence="2">The sequence shown here is derived from an EMBL/GenBank/DDBJ whole genome shotgun (WGS) entry which is preliminary data.</text>
</comment>
<dbReference type="PROSITE" id="PS50181">
    <property type="entry name" value="FBOX"/>
    <property type="match status" value="1"/>
</dbReference>
<accession>S8CD15</accession>